<keyword evidence="2 6" id="KW-0812">Transmembrane</keyword>
<feature type="transmembrane region" description="Helical" evidence="6">
    <location>
        <begin position="42"/>
        <end position="62"/>
    </location>
</feature>
<evidence type="ECO:0000313" key="8">
    <source>
        <dbReference type="Proteomes" id="UP000799753"/>
    </source>
</evidence>
<evidence type="ECO:0000256" key="1">
    <source>
        <dbReference type="ARBA" id="ARBA00004141"/>
    </source>
</evidence>
<sequence>MARYTRKQIVTCVSIVVILLLTALAGYAASRAEQLSLPIPKSLAYATTLLPAVSGLLLEAGYDLTRVQERRKRLPRGDTPRPPFVIVANTVIFIYSTVVITLLGTHAAPSPGLNCGLREKWTTMFSRKNVEKIRTIQQSFSCCGFQNSRDMAWPFPDKTHKVTACETTFGHTNGCLGAWKGEEQRIAGTLMAVVGLVVIWQFVIIAVPTDRESWIHNVIPDRVSRLIADEENGGNSGRATNFLPDFNRYSDRVQEEVSDDESESGARRTIEEGTQRAKNALTSGGDEEDEEDEAHAPHENEWLRN</sequence>
<feature type="transmembrane region" description="Helical" evidence="6">
    <location>
        <begin position="83"/>
        <end position="104"/>
    </location>
</feature>
<feature type="compositionally biased region" description="Basic and acidic residues" evidence="5">
    <location>
        <begin position="264"/>
        <end position="275"/>
    </location>
</feature>
<evidence type="ECO:0000256" key="6">
    <source>
        <dbReference type="SAM" id="Phobius"/>
    </source>
</evidence>
<name>A0A6A6RUF0_9PLEO</name>
<dbReference type="Proteomes" id="UP000799753">
    <property type="component" value="Unassembled WGS sequence"/>
</dbReference>
<keyword evidence="8" id="KW-1185">Reference proteome</keyword>
<dbReference type="EMBL" id="MU006787">
    <property type="protein sequence ID" value="KAF2639219.1"/>
    <property type="molecule type" value="Genomic_DNA"/>
</dbReference>
<evidence type="ECO:0000256" key="5">
    <source>
        <dbReference type="SAM" id="MobiDB-lite"/>
    </source>
</evidence>
<dbReference type="OrthoDB" id="71600at2759"/>
<evidence type="ECO:0000313" key="7">
    <source>
        <dbReference type="EMBL" id="KAF2639219.1"/>
    </source>
</evidence>
<keyword evidence="3 6" id="KW-1133">Transmembrane helix</keyword>
<evidence type="ECO:0000256" key="4">
    <source>
        <dbReference type="ARBA" id="ARBA00023136"/>
    </source>
</evidence>
<feature type="transmembrane region" description="Helical" evidence="6">
    <location>
        <begin position="186"/>
        <end position="207"/>
    </location>
</feature>
<dbReference type="SUPFAM" id="SSF48652">
    <property type="entry name" value="Tetraspanin"/>
    <property type="match status" value="1"/>
</dbReference>
<feature type="compositionally biased region" description="Basic and acidic residues" evidence="5">
    <location>
        <begin position="294"/>
        <end position="305"/>
    </location>
</feature>
<dbReference type="InterPro" id="IPR008952">
    <property type="entry name" value="Tetraspanin_EC2_sf"/>
</dbReference>
<dbReference type="Pfam" id="PF00335">
    <property type="entry name" value="Tetraspanin"/>
    <property type="match status" value="1"/>
</dbReference>
<feature type="region of interest" description="Disordered" evidence="5">
    <location>
        <begin position="253"/>
        <end position="305"/>
    </location>
</feature>
<evidence type="ECO:0008006" key="9">
    <source>
        <dbReference type="Google" id="ProtNLM"/>
    </source>
</evidence>
<dbReference type="InterPro" id="IPR018499">
    <property type="entry name" value="Tetraspanin/Peripherin"/>
</dbReference>
<accession>A0A6A6RUF0</accession>
<evidence type="ECO:0000256" key="2">
    <source>
        <dbReference type="ARBA" id="ARBA00022692"/>
    </source>
</evidence>
<reference evidence="7" key="1">
    <citation type="journal article" date="2020" name="Stud. Mycol.">
        <title>101 Dothideomycetes genomes: a test case for predicting lifestyles and emergence of pathogens.</title>
        <authorList>
            <person name="Haridas S."/>
            <person name="Albert R."/>
            <person name="Binder M."/>
            <person name="Bloem J."/>
            <person name="Labutti K."/>
            <person name="Salamov A."/>
            <person name="Andreopoulos B."/>
            <person name="Baker S."/>
            <person name="Barry K."/>
            <person name="Bills G."/>
            <person name="Bluhm B."/>
            <person name="Cannon C."/>
            <person name="Castanera R."/>
            <person name="Culley D."/>
            <person name="Daum C."/>
            <person name="Ezra D."/>
            <person name="Gonzalez J."/>
            <person name="Henrissat B."/>
            <person name="Kuo A."/>
            <person name="Liang C."/>
            <person name="Lipzen A."/>
            <person name="Lutzoni F."/>
            <person name="Magnuson J."/>
            <person name="Mondo S."/>
            <person name="Nolan M."/>
            <person name="Ohm R."/>
            <person name="Pangilinan J."/>
            <person name="Park H.-J."/>
            <person name="Ramirez L."/>
            <person name="Alfaro M."/>
            <person name="Sun H."/>
            <person name="Tritt A."/>
            <person name="Yoshinaga Y."/>
            <person name="Zwiers L.-H."/>
            <person name="Turgeon B."/>
            <person name="Goodwin S."/>
            <person name="Spatafora J."/>
            <person name="Crous P."/>
            <person name="Grigoriev I."/>
        </authorList>
    </citation>
    <scope>NUCLEOTIDE SEQUENCE</scope>
    <source>
        <strain evidence="7">CBS 473.64</strain>
    </source>
</reference>
<dbReference type="GO" id="GO:0016020">
    <property type="term" value="C:membrane"/>
    <property type="evidence" value="ECO:0007669"/>
    <property type="project" value="UniProtKB-SubCell"/>
</dbReference>
<organism evidence="7 8">
    <name type="scientific">Massarina eburnea CBS 473.64</name>
    <dbReference type="NCBI Taxonomy" id="1395130"/>
    <lineage>
        <taxon>Eukaryota</taxon>
        <taxon>Fungi</taxon>
        <taxon>Dikarya</taxon>
        <taxon>Ascomycota</taxon>
        <taxon>Pezizomycotina</taxon>
        <taxon>Dothideomycetes</taxon>
        <taxon>Pleosporomycetidae</taxon>
        <taxon>Pleosporales</taxon>
        <taxon>Massarineae</taxon>
        <taxon>Massarinaceae</taxon>
        <taxon>Massarina</taxon>
    </lineage>
</organism>
<dbReference type="AlphaFoldDB" id="A0A6A6RUF0"/>
<comment type="subcellular location">
    <subcellularLocation>
        <location evidence="1">Membrane</location>
        <topology evidence="1">Multi-pass membrane protein</topology>
    </subcellularLocation>
</comment>
<keyword evidence="4 6" id="KW-0472">Membrane</keyword>
<protein>
    <recommendedName>
        <fullName evidence="9">Tetraspanin Tsp3</fullName>
    </recommendedName>
</protein>
<gene>
    <name evidence="7" type="ORF">P280DRAFT_470597</name>
</gene>
<evidence type="ECO:0000256" key="3">
    <source>
        <dbReference type="ARBA" id="ARBA00022989"/>
    </source>
</evidence>
<proteinExistence type="predicted"/>